<dbReference type="RefSeq" id="WP_207139476.1">
    <property type="nucleotide sequence ID" value="NZ_JAEKJZ010000001.1"/>
</dbReference>
<evidence type="ECO:0000313" key="4">
    <source>
        <dbReference type="Proteomes" id="UP000664096"/>
    </source>
</evidence>
<dbReference type="CDD" id="cd16282">
    <property type="entry name" value="metallo-hydrolase-like_MBL-fold"/>
    <property type="match status" value="1"/>
</dbReference>
<name>A0A939EB43_9HYPH</name>
<feature type="region of interest" description="Disordered" evidence="1">
    <location>
        <begin position="323"/>
        <end position="357"/>
    </location>
</feature>
<sequence length="405" mass="42982">MADNSNNSSTAPGDNPRFEELGRGCYAYSADGCSNTGVIVGERGVLIVDAQATPAQAENVLEKIREKTDKPVKVLALTHFHADSTLGASAFDPGEVIASDLTRRMIDTRGHDEFRLASNRFPDLFAGLPGNTVVTSPTMTIASSMSIDLGGLEVRLMHLGRGHTMGDLVAWVPSNGVIFAGDLVQLSAAPYCGDAHLADWPRALDRITAFRPSALMPGRGRSAIGSSAVATAIETTRDFVTTLRDGAAACVDQGLGLRDTFLAVKDALEPQFGTKKAFAEHLPFNVARAYDEALGLDQPQLWTLERSADLQDAISVAIEELPAGSFAQEEDPMAAQPETDGETDALPDDGSDERDLVSDSDFAASLALGSEEEALDLSADDIVPEEEAVAEDAEDREKAFADARA</sequence>
<dbReference type="InterPro" id="IPR036866">
    <property type="entry name" value="RibonucZ/Hydroxyglut_hydro"/>
</dbReference>
<comment type="caution">
    <text evidence="3">The sequence shown here is derived from an EMBL/GenBank/DDBJ whole genome shotgun (WGS) entry which is preliminary data.</text>
</comment>
<feature type="domain" description="Metallo-beta-lactamase" evidence="2">
    <location>
        <begin position="33"/>
        <end position="219"/>
    </location>
</feature>
<dbReference type="PANTHER" id="PTHR42951">
    <property type="entry name" value="METALLO-BETA-LACTAMASE DOMAIN-CONTAINING"/>
    <property type="match status" value="1"/>
</dbReference>
<dbReference type="InterPro" id="IPR050855">
    <property type="entry name" value="NDM-1-like"/>
</dbReference>
<dbReference type="Proteomes" id="UP000664096">
    <property type="component" value="Unassembled WGS sequence"/>
</dbReference>
<dbReference type="AlphaFoldDB" id="A0A939EB43"/>
<proteinExistence type="predicted"/>
<reference evidence="3" key="1">
    <citation type="submission" date="2020-12" db="EMBL/GenBank/DDBJ databases">
        <title>Oil enriched cultivation method for isolating marine PHA-producing bacteria.</title>
        <authorList>
            <person name="Zheng W."/>
            <person name="Yu S."/>
            <person name="Huang Y."/>
        </authorList>
    </citation>
    <scope>NUCLEOTIDE SEQUENCE</scope>
    <source>
        <strain evidence="3">SY-2-12</strain>
    </source>
</reference>
<dbReference type="PANTHER" id="PTHR42951:SF20">
    <property type="entry name" value="BETA LACTAMASE"/>
    <property type="match status" value="1"/>
</dbReference>
<dbReference type="SUPFAM" id="SSF56281">
    <property type="entry name" value="Metallo-hydrolase/oxidoreductase"/>
    <property type="match status" value="1"/>
</dbReference>
<dbReference type="InterPro" id="IPR001279">
    <property type="entry name" value="Metallo-B-lactamas"/>
</dbReference>
<accession>A0A939EB43</accession>
<gene>
    <name evidence="3" type="ORF">JF539_06330</name>
</gene>
<feature type="compositionally biased region" description="Acidic residues" evidence="1">
    <location>
        <begin position="373"/>
        <end position="394"/>
    </location>
</feature>
<dbReference type="SMART" id="SM00849">
    <property type="entry name" value="Lactamase_B"/>
    <property type="match status" value="1"/>
</dbReference>
<feature type="region of interest" description="Disordered" evidence="1">
    <location>
        <begin position="373"/>
        <end position="405"/>
    </location>
</feature>
<dbReference type="Gene3D" id="3.60.15.10">
    <property type="entry name" value="Ribonuclease Z/Hydroxyacylglutathione hydrolase-like"/>
    <property type="match status" value="1"/>
</dbReference>
<evidence type="ECO:0000259" key="2">
    <source>
        <dbReference type="SMART" id="SM00849"/>
    </source>
</evidence>
<feature type="compositionally biased region" description="Basic and acidic residues" evidence="1">
    <location>
        <begin position="395"/>
        <end position="405"/>
    </location>
</feature>
<feature type="compositionally biased region" description="Acidic residues" evidence="1">
    <location>
        <begin position="339"/>
        <end position="352"/>
    </location>
</feature>
<dbReference type="EMBL" id="JAEKJZ010000001">
    <property type="protein sequence ID" value="MBN9669947.1"/>
    <property type="molecule type" value="Genomic_DNA"/>
</dbReference>
<organism evidence="3 4">
    <name type="scientific">Roseibium aggregatum</name>
    <dbReference type="NCBI Taxonomy" id="187304"/>
    <lineage>
        <taxon>Bacteria</taxon>
        <taxon>Pseudomonadati</taxon>
        <taxon>Pseudomonadota</taxon>
        <taxon>Alphaproteobacteria</taxon>
        <taxon>Hyphomicrobiales</taxon>
        <taxon>Stappiaceae</taxon>
        <taxon>Roseibium</taxon>
    </lineage>
</organism>
<dbReference type="Pfam" id="PF00753">
    <property type="entry name" value="Lactamase_B"/>
    <property type="match status" value="1"/>
</dbReference>
<evidence type="ECO:0000256" key="1">
    <source>
        <dbReference type="SAM" id="MobiDB-lite"/>
    </source>
</evidence>
<protein>
    <submittedName>
        <fullName evidence="3">MBL fold metallo-hydrolase</fullName>
    </submittedName>
</protein>
<evidence type="ECO:0000313" key="3">
    <source>
        <dbReference type="EMBL" id="MBN9669947.1"/>
    </source>
</evidence>